<dbReference type="Gene3D" id="2.30.42.10">
    <property type="match status" value="1"/>
</dbReference>
<dbReference type="SMART" id="SM00228">
    <property type="entry name" value="PDZ"/>
    <property type="match status" value="1"/>
</dbReference>
<dbReference type="GeneID" id="102800908"/>
<evidence type="ECO:0000313" key="6">
    <source>
        <dbReference type="RefSeq" id="XP_006813396.1"/>
    </source>
</evidence>
<dbReference type="PANTHER" id="PTHR24214">
    <property type="entry name" value="PDZ AND LIM DOMAIN PROTEIN ZASP"/>
    <property type="match status" value="1"/>
</dbReference>
<keyword evidence="3" id="KW-0440">LIM domain</keyword>
<name>A0ABM0M055_SACKO</name>
<dbReference type="InterPro" id="IPR036034">
    <property type="entry name" value="PDZ_sf"/>
</dbReference>
<keyword evidence="2" id="KW-0963">Cytoplasm</keyword>
<feature type="domain" description="PDZ" evidence="4">
    <location>
        <begin position="14"/>
        <end position="87"/>
    </location>
</feature>
<keyword evidence="3" id="KW-0479">Metal-binding</keyword>
<protein>
    <submittedName>
        <fullName evidence="6">PDZ and LIM domain protein 1-like</fullName>
    </submittedName>
</protein>
<dbReference type="PANTHER" id="PTHR24214:SF38">
    <property type="entry name" value="PDZ AND LIM DOMAIN PROTEIN ZASP-RELATED"/>
    <property type="match status" value="1"/>
</dbReference>
<dbReference type="InterPro" id="IPR050604">
    <property type="entry name" value="PDZ-LIM_domain"/>
</dbReference>
<dbReference type="RefSeq" id="XP_006813396.1">
    <property type="nucleotide sequence ID" value="XM_006813333.1"/>
</dbReference>
<evidence type="ECO:0000259" key="4">
    <source>
        <dbReference type="PROSITE" id="PS50106"/>
    </source>
</evidence>
<dbReference type="Pfam" id="PF00595">
    <property type="entry name" value="PDZ"/>
    <property type="match status" value="1"/>
</dbReference>
<evidence type="ECO:0000256" key="3">
    <source>
        <dbReference type="ARBA" id="ARBA00023038"/>
    </source>
</evidence>
<gene>
    <name evidence="6" type="primary">LOC102800908</name>
</gene>
<dbReference type="CDD" id="cd06753">
    <property type="entry name" value="PDZ_PDLIM-like"/>
    <property type="match status" value="1"/>
</dbReference>
<evidence type="ECO:0000256" key="1">
    <source>
        <dbReference type="ARBA" id="ARBA00004496"/>
    </source>
</evidence>
<keyword evidence="5" id="KW-1185">Reference proteome</keyword>
<comment type="subcellular location">
    <subcellularLocation>
        <location evidence="1">Cytoplasm</location>
    </subcellularLocation>
</comment>
<dbReference type="Proteomes" id="UP000694865">
    <property type="component" value="Unplaced"/>
</dbReference>
<organism evidence="5 6">
    <name type="scientific">Saccoglossus kowalevskii</name>
    <name type="common">Acorn worm</name>
    <dbReference type="NCBI Taxonomy" id="10224"/>
    <lineage>
        <taxon>Eukaryota</taxon>
        <taxon>Metazoa</taxon>
        <taxon>Hemichordata</taxon>
        <taxon>Enteropneusta</taxon>
        <taxon>Harrimaniidae</taxon>
        <taxon>Saccoglossus</taxon>
    </lineage>
</organism>
<dbReference type="InterPro" id="IPR001478">
    <property type="entry name" value="PDZ"/>
</dbReference>
<sequence length="113" mass="12598">MSEHVFNVTLHYPGPWGFRLAGGVDFNQPLSISRITPGGKGAVANILPNDVVLRIDGEDAMHMTHLDAQNKIKNCVGDLSLTLTRFDFIILTFPGLELRIHESAEKKEFEPNR</sequence>
<accession>A0ABM0M055</accession>
<keyword evidence="3" id="KW-0862">Zinc</keyword>
<reference evidence="6" key="1">
    <citation type="submission" date="2025-08" db="UniProtKB">
        <authorList>
            <consortium name="RefSeq"/>
        </authorList>
    </citation>
    <scope>IDENTIFICATION</scope>
    <source>
        <tissue evidence="6">Testes</tissue>
    </source>
</reference>
<dbReference type="SUPFAM" id="SSF50156">
    <property type="entry name" value="PDZ domain-like"/>
    <property type="match status" value="1"/>
</dbReference>
<evidence type="ECO:0000256" key="2">
    <source>
        <dbReference type="ARBA" id="ARBA00022490"/>
    </source>
</evidence>
<evidence type="ECO:0000313" key="5">
    <source>
        <dbReference type="Proteomes" id="UP000694865"/>
    </source>
</evidence>
<proteinExistence type="predicted"/>
<dbReference type="PROSITE" id="PS50106">
    <property type="entry name" value="PDZ"/>
    <property type="match status" value="1"/>
</dbReference>